<sequence length="225" mass="24353">MAKKEDEISLPDAQRRVDELSIAASNCAREITDVERRLAAARDDIAANRAGAADIIAHLTPRLAQLRHEQSSLETRLVDAVQVRNAARAKHDEAERQRRASEDAPRLREQAKELREAIADLDAAGAAFAAAVSRIDDLARAIHRTGGRDAARAVEQLRAPERLAAGIAWLALPTGTRLADRAGMPRPHPSRRVPVPELFMPLADGVEALAARLEADATATKEAAE</sequence>
<gene>
    <name evidence="2" type="ORF">SAMN05421742_10953</name>
</gene>
<dbReference type="RefSeq" id="WP_092620792.1">
    <property type="nucleotide sequence ID" value="NZ_FNCV01000009.1"/>
</dbReference>
<feature type="compositionally biased region" description="Basic and acidic residues" evidence="1">
    <location>
        <begin position="89"/>
        <end position="107"/>
    </location>
</feature>
<dbReference type="STRING" id="83401.SAMN05421742_10953"/>
<organism evidence="2 3">
    <name type="scientific">Roseospirillum parvum</name>
    <dbReference type="NCBI Taxonomy" id="83401"/>
    <lineage>
        <taxon>Bacteria</taxon>
        <taxon>Pseudomonadati</taxon>
        <taxon>Pseudomonadota</taxon>
        <taxon>Alphaproteobacteria</taxon>
        <taxon>Rhodospirillales</taxon>
        <taxon>Rhodospirillaceae</taxon>
        <taxon>Roseospirillum</taxon>
    </lineage>
</organism>
<dbReference type="AlphaFoldDB" id="A0A1G8E6S7"/>
<name>A0A1G8E6S7_9PROT</name>
<proteinExistence type="predicted"/>
<keyword evidence="3" id="KW-1185">Reference proteome</keyword>
<accession>A0A1G8E6S7</accession>
<protein>
    <submittedName>
        <fullName evidence="2">Uncharacterized protein</fullName>
    </submittedName>
</protein>
<dbReference type="EMBL" id="FNCV01000009">
    <property type="protein sequence ID" value="SDH65577.1"/>
    <property type="molecule type" value="Genomic_DNA"/>
</dbReference>
<evidence type="ECO:0000313" key="2">
    <source>
        <dbReference type="EMBL" id="SDH65577.1"/>
    </source>
</evidence>
<feature type="region of interest" description="Disordered" evidence="1">
    <location>
        <begin position="87"/>
        <end position="107"/>
    </location>
</feature>
<dbReference type="Proteomes" id="UP000217076">
    <property type="component" value="Unassembled WGS sequence"/>
</dbReference>
<evidence type="ECO:0000313" key="3">
    <source>
        <dbReference type="Proteomes" id="UP000217076"/>
    </source>
</evidence>
<reference evidence="3" key="1">
    <citation type="submission" date="2016-10" db="EMBL/GenBank/DDBJ databases">
        <authorList>
            <person name="Varghese N."/>
            <person name="Submissions S."/>
        </authorList>
    </citation>
    <scope>NUCLEOTIDE SEQUENCE [LARGE SCALE GENOMIC DNA]</scope>
    <source>
        <strain evidence="3">930I</strain>
    </source>
</reference>
<evidence type="ECO:0000256" key="1">
    <source>
        <dbReference type="SAM" id="MobiDB-lite"/>
    </source>
</evidence>